<dbReference type="AlphaFoldDB" id="A0A9X1PV73"/>
<dbReference type="Proteomes" id="UP001139384">
    <property type="component" value="Unassembled WGS sequence"/>
</dbReference>
<keyword evidence="4" id="KW-0238">DNA-binding</keyword>
<evidence type="ECO:0000256" key="2">
    <source>
        <dbReference type="ARBA" id="ARBA00023015"/>
    </source>
</evidence>
<comment type="similarity">
    <text evidence="1">Belongs to the sigma-70 factor family. ECF subfamily.</text>
</comment>
<dbReference type="NCBIfam" id="TIGR02983">
    <property type="entry name" value="SigE-fam_strep"/>
    <property type="match status" value="1"/>
</dbReference>
<comment type="caution">
    <text evidence="8">The sequence shown here is derived from an EMBL/GenBank/DDBJ whole genome shotgun (WGS) entry which is preliminary data.</text>
</comment>
<dbReference type="InterPro" id="IPR014284">
    <property type="entry name" value="RNA_pol_sigma-70_dom"/>
</dbReference>
<evidence type="ECO:0000313" key="9">
    <source>
        <dbReference type="Proteomes" id="UP001139384"/>
    </source>
</evidence>
<dbReference type="InterPro" id="IPR013249">
    <property type="entry name" value="RNA_pol_sigma70_r4_t2"/>
</dbReference>
<evidence type="ECO:0000256" key="4">
    <source>
        <dbReference type="ARBA" id="ARBA00023125"/>
    </source>
</evidence>
<sequence length="184" mass="20732">MRGEGMWNGRDEAFTAFMAARYGSLLRTATLLTGGVRPRAEDLAQEALLRTYRAWHRIGRLEAAEAYTRTTMVRLLVKDRRRRWNSEVPAEDLPELPEPGHEEEVATAVAVRELLRTIPPAQRAVLVLRFYHQLTEREIADVLGCSPGTVKSRAARALAALRAEGFPTTPVPDREIPERGHHDD</sequence>
<reference evidence="8" key="1">
    <citation type="submission" date="2022-01" db="EMBL/GenBank/DDBJ databases">
        <title>Draft Genome Sequences of Seven Type Strains of the Genus Streptomyces.</title>
        <authorList>
            <person name="Aziz S."/>
            <person name="Coretto E."/>
            <person name="Chronakova A."/>
            <person name="Sproer C."/>
            <person name="Huber K."/>
            <person name="Nouioui I."/>
            <person name="Gross H."/>
        </authorList>
    </citation>
    <scope>NUCLEOTIDE SEQUENCE</scope>
    <source>
        <strain evidence="8">DSM 103493</strain>
    </source>
</reference>
<dbReference type="NCBIfam" id="TIGR02937">
    <property type="entry name" value="sigma70-ECF"/>
    <property type="match status" value="1"/>
</dbReference>
<dbReference type="SUPFAM" id="SSF88946">
    <property type="entry name" value="Sigma2 domain of RNA polymerase sigma factors"/>
    <property type="match status" value="1"/>
</dbReference>
<dbReference type="Pfam" id="PF04542">
    <property type="entry name" value="Sigma70_r2"/>
    <property type="match status" value="1"/>
</dbReference>
<dbReference type="RefSeq" id="WP_234762436.1">
    <property type="nucleotide sequence ID" value="NZ_JAKEIP010000031.1"/>
</dbReference>
<dbReference type="InterPro" id="IPR039425">
    <property type="entry name" value="RNA_pol_sigma-70-like"/>
</dbReference>
<dbReference type="Gene3D" id="1.10.10.10">
    <property type="entry name" value="Winged helix-like DNA-binding domain superfamily/Winged helix DNA-binding domain"/>
    <property type="match status" value="1"/>
</dbReference>
<dbReference type="GO" id="GO:0006352">
    <property type="term" value="P:DNA-templated transcription initiation"/>
    <property type="evidence" value="ECO:0007669"/>
    <property type="project" value="InterPro"/>
</dbReference>
<dbReference type="PANTHER" id="PTHR43133">
    <property type="entry name" value="RNA POLYMERASE ECF-TYPE SIGMA FACTO"/>
    <property type="match status" value="1"/>
</dbReference>
<evidence type="ECO:0000259" key="7">
    <source>
        <dbReference type="Pfam" id="PF08281"/>
    </source>
</evidence>
<organism evidence="8 9">
    <name type="scientific">Streptomyces muensis</name>
    <dbReference type="NCBI Taxonomy" id="1077944"/>
    <lineage>
        <taxon>Bacteria</taxon>
        <taxon>Bacillati</taxon>
        <taxon>Actinomycetota</taxon>
        <taxon>Actinomycetes</taxon>
        <taxon>Kitasatosporales</taxon>
        <taxon>Streptomycetaceae</taxon>
        <taxon>Streptomyces</taxon>
    </lineage>
</organism>
<evidence type="ECO:0000256" key="5">
    <source>
        <dbReference type="ARBA" id="ARBA00023163"/>
    </source>
</evidence>
<dbReference type="GO" id="GO:0016987">
    <property type="term" value="F:sigma factor activity"/>
    <property type="evidence" value="ECO:0007669"/>
    <property type="project" value="UniProtKB-KW"/>
</dbReference>
<protein>
    <submittedName>
        <fullName evidence="8">SigE family RNA polymerase sigma factor</fullName>
    </submittedName>
</protein>
<keyword evidence="5" id="KW-0804">Transcription</keyword>
<gene>
    <name evidence="8" type="ORF">L0P92_11385</name>
</gene>
<feature type="domain" description="RNA polymerase sigma-70 region 2" evidence="6">
    <location>
        <begin position="35"/>
        <end position="84"/>
    </location>
</feature>
<dbReference type="PANTHER" id="PTHR43133:SF50">
    <property type="entry name" value="ECF RNA POLYMERASE SIGMA FACTOR SIGM"/>
    <property type="match status" value="1"/>
</dbReference>
<keyword evidence="3" id="KW-0731">Sigma factor</keyword>
<dbReference type="Gene3D" id="1.10.1740.10">
    <property type="match status" value="1"/>
</dbReference>
<dbReference type="InterPro" id="IPR013325">
    <property type="entry name" value="RNA_pol_sigma_r2"/>
</dbReference>
<dbReference type="GO" id="GO:0003677">
    <property type="term" value="F:DNA binding"/>
    <property type="evidence" value="ECO:0007669"/>
    <property type="project" value="UniProtKB-KW"/>
</dbReference>
<dbReference type="CDD" id="cd06171">
    <property type="entry name" value="Sigma70_r4"/>
    <property type="match status" value="1"/>
</dbReference>
<keyword evidence="2" id="KW-0805">Transcription regulation</keyword>
<dbReference type="Pfam" id="PF08281">
    <property type="entry name" value="Sigma70_r4_2"/>
    <property type="match status" value="1"/>
</dbReference>
<evidence type="ECO:0000259" key="6">
    <source>
        <dbReference type="Pfam" id="PF04542"/>
    </source>
</evidence>
<feature type="domain" description="RNA polymerase sigma factor 70 region 4 type 2" evidence="7">
    <location>
        <begin position="110"/>
        <end position="161"/>
    </location>
</feature>
<proteinExistence type="inferred from homology"/>
<dbReference type="InterPro" id="IPR014325">
    <property type="entry name" value="RNA_pol_sigma-E_actinobac"/>
</dbReference>
<keyword evidence="9" id="KW-1185">Reference proteome</keyword>
<name>A0A9X1PV73_STRM4</name>
<accession>A0A9X1PV73</accession>
<dbReference type="InterPro" id="IPR013324">
    <property type="entry name" value="RNA_pol_sigma_r3/r4-like"/>
</dbReference>
<dbReference type="EMBL" id="JAKEIP010000031">
    <property type="protein sequence ID" value="MCF1594167.1"/>
    <property type="molecule type" value="Genomic_DNA"/>
</dbReference>
<dbReference type="InterPro" id="IPR007627">
    <property type="entry name" value="RNA_pol_sigma70_r2"/>
</dbReference>
<dbReference type="SUPFAM" id="SSF88659">
    <property type="entry name" value="Sigma3 and sigma4 domains of RNA polymerase sigma factors"/>
    <property type="match status" value="1"/>
</dbReference>
<evidence type="ECO:0000313" key="8">
    <source>
        <dbReference type="EMBL" id="MCF1594167.1"/>
    </source>
</evidence>
<evidence type="ECO:0000256" key="3">
    <source>
        <dbReference type="ARBA" id="ARBA00023082"/>
    </source>
</evidence>
<dbReference type="InterPro" id="IPR036388">
    <property type="entry name" value="WH-like_DNA-bd_sf"/>
</dbReference>
<evidence type="ECO:0000256" key="1">
    <source>
        <dbReference type="ARBA" id="ARBA00010641"/>
    </source>
</evidence>